<evidence type="ECO:0000259" key="1">
    <source>
        <dbReference type="Pfam" id="PF01521"/>
    </source>
</evidence>
<dbReference type="Pfam" id="PF01521">
    <property type="entry name" value="Fe-S_biosyn"/>
    <property type="match status" value="1"/>
</dbReference>
<dbReference type="GO" id="GO:0005737">
    <property type="term" value="C:cytoplasm"/>
    <property type="evidence" value="ECO:0007669"/>
    <property type="project" value="TreeGrafter"/>
</dbReference>
<evidence type="ECO:0000313" key="2">
    <source>
        <dbReference type="EMBL" id="QCK14086.1"/>
    </source>
</evidence>
<proteinExistence type="predicted"/>
<dbReference type="EMBL" id="CP028923">
    <property type="protein sequence ID" value="QCK14086.1"/>
    <property type="molecule type" value="Genomic_DNA"/>
</dbReference>
<dbReference type="Proteomes" id="UP000298616">
    <property type="component" value="Chromosome"/>
</dbReference>
<dbReference type="InterPro" id="IPR050322">
    <property type="entry name" value="Fe-S_cluster_asmbl/transfer"/>
</dbReference>
<keyword evidence="3" id="KW-1185">Reference proteome</keyword>
<protein>
    <submittedName>
        <fullName evidence="2">Iron-sulfur cluster assembly accessory protein</fullName>
    </submittedName>
</protein>
<sequence length="103" mass="11457">MKTIEFSKSALAEVKNIMTKKGIPEGYGLRVGAKGAGCGGMSFALGFDKKKENDDHFEIEGIPVYVEKKFVMYLLGMVVDFYEGSEARGFLFLKKEDFEGELV</sequence>
<feature type="domain" description="Core" evidence="1">
    <location>
        <begin position="3"/>
        <end position="89"/>
    </location>
</feature>
<dbReference type="SUPFAM" id="SSF89360">
    <property type="entry name" value="HesB-like domain"/>
    <property type="match status" value="1"/>
</dbReference>
<dbReference type="Gene3D" id="2.60.300.12">
    <property type="entry name" value="HesB-like domain"/>
    <property type="match status" value="1"/>
</dbReference>
<dbReference type="OrthoDB" id="9801228at2"/>
<dbReference type="GO" id="GO:0016226">
    <property type="term" value="P:iron-sulfur cluster assembly"/>
    <property type="evidence" value="ECO:0007669"/>
    <property type="project" value="TreeGrafter"/>
</dbReference>
<evidence type="ECO:0000313" key="3">
    <source>
        <dbReference type="Proteomes" id="UP000298616"/>
    </source>
</evidence>
<dbReference type="PANTHER" id="PTHR10072">
    <property type="entry name" value="IRON-SULFUR CLUSTER ASSEMBLY PROTEIN"/>
    <property type="match status" value="1"/>
</dbReference>
<gene>
    <name evidence="2" type="ORF">DCC35_04635</name>
</gene>
<dbReference type="KEGG" id="fpf:DCC35_04635"/>
<organism evidence="2 3">
    <name type="scientific">Mangrovivirga cuniculi</name>
    <dbReference type="NCBI Taxonomy" id="2715131"/>
    <lineage>
        <taxon>Bacteria</taxon>
        <taxon>Pseudomonadati</taxon>
        <taxon>Bacteroidota</taxon>
        <taxon>Cytophagia</taxon>
        <taxon>Cytophagales</taxon>
        <taxon>Mangrovivirgaceae</taxon>
        <taxon>Mangrovivirga</taxon>
    </lineage>
</organism>
<dbReference type="PANTHER" id="PTHR10072:SF41">
    <property type="entry name" value="IRON-SULFUR CLUSTER ASSEMBLY 1 HOMOLOG, MITOCHONDRIAL"/>
    <property type="match status" value="1"/>
</dbReference>
<dbReference type="InterPro" id="IPR000361">
    <property type="entry name" value="ATAP_core_dom"/>
</dbReference>
<name>A0A4D7JR23_9BACT</name>
<reference evidence="2 3" key="1">
    <citation type="submission" date="2018-04" db="EMBL/GenBank/DDBJ databases">
        <title>Complete genome uncultured novel isolate.</title>
        <authorList>
            <person name="Merlino G."/>
        </authorList>
    </citation>
    <scope>NUCLEOTIDE SEQUENCE [LARGE SCALE GENOMIC DNA]</scope>
    <source>
        <strain evidence="3">R1DC9</strain>
    </source>
</reference>
<dbReference type="InterPro" id="IPR035903">
    <property type="entry name" value="HesB-like_dom_sf"/>
</dbReference>
<dbReference type="GO" id="GO:0051537">
    <property type="term" value="F:2 iron, 2 sulfur cluster binding"/>
    <property type="evidence" value="ECO:0007669"/>
    <property type="project" value="TreeGrafter"/>
</dbReference>
<dbReference type="AlphaFoldDB" id="A0A4D7JR23"/>
<accession>A0A4D7JR23</accession>
<dbReference type="RefSeq" id="WP_137089680.1">
    <property type="nucleotide sequence ID" value="NZ_CP028923.1"/>
</dbReference>